<organism evidence="3 4">
    <name type="scientific">Rhizobium leguminosarum</name>
    <dbReference type="NCBI Taxonomy" id="384"/>
    <lineage>
        <taxon>Bacteria</taxon>
        <taxon>Pseudomonadati</taxon>
        <taxon>Pseudomonadota</taxon>
        <taxon>Alphaproteobacteria</taxon>
        <taxon>Hyphomicrobiales</taxon>
        <taxon>Rhizobiaceae</taxon>
        <taxon>Rhizobium/Agrobacterium group</taxon>
        <taxon>Rhizobium</taxon>
    </lineage>
</organism>
<comment type="similarity">
    <text evidence="1">Belongs to the pseudomonas-type ThrB family.</text>
</comment>
<dbReference type="GO" id="GO:0004413">
    <property type="term" value="F:homoserine kinase activity"/>
    <property type="evidence" value="ECO:0007669"/>
    <property type="project" value="TreeGrafter"/>
</dbReference>
<dbReference type="Pfam" id="PF01636">
    <property type="entry name" value="APH"/>
    <property type="match status" value="1"/>
</dbReference>
<dbReference type="Proteomes" id="UP000238523">
    <property type="component" value="Plasmid pRLN1"/>
</dbReference>
<dbReference type="PANTHER" id="PTHR21064:SF6">
    <property type="entry name" value="AMINOGLYCOSIDE PHOSPHOTRANSFERASE DOMAIN-CONTAINING PROTEIN"/>
    <property type="match status" value="1"/>
</dbReference>
<gene>
    <name evidence="3" type="ORF">CUJ84_pRLN1000496</name>
</gene>
<keyword evidence="3" id="KW-0614">Plasmid</keyword>
<dbReference type="InterPro" id="IPR011009">
    <property type="entry name" value="Kinase-like_dom_sf"/>
</dbReference>
<evidence type="ECO:0000259" key="2">
    <source>
        <dbReference type="Pfam" id="PF01636"/>
    </source>
</evidence>
<dbReference type="Gene3D" id="3.90.1200.10">
    <property type="match status" value="1"/>
</dbReference>
<dbReference type="EMBL" id="CP025013">
    <property type="protein sequence ID" value="AUW45957.1"/>
    <property type="molecule type" value="Genomic_DNA"/>
</dbReference>
<dbReference type="InterPro" id="IPR050249">
    <property type="entry name" value="Pseudomonas-type_ThrB"/>
</dbReference>
<reference evidence="3 4" key="1">
    <citation type="submission" date="2017-11" db="EMBL/GenBank/DDBJ databases">
        <title>Complete genome of Rhizobium leguminosarum Norway, an ineffective micro-symbiont.</title>
        <authorList>
            <person name="Hoffrichter A."/>
            <person name="Liang J."/>
            <person name="Brachmann A."/>
            <person name="Marin M."/>
        </authorList>
    </citation>
    <scope>NUCLEOTIDE SEQUENCE [LARGE SCALE GENOMIC DNA]</scope>
    <source>
        <strain evidence="3 4">Norway</strain>
        <plasmid evidence="4">prln1</plasmid>
    </source>
</reference>
<protein>
    <submittedName>
        <fullName evidence="3">Putative homoserine kinase type II (Protein kinase fold)</fullName>
    </submittedName>
</protein>
<dbReference type="GO" id="GO:0009088">
    <property type="term" value="P:threonine biosynthetic process"/>
    <property type="evidence" value="ECO:0007669"/>
    <property type="project" value="TreeGrafter"/>
</dbReference>
<keyword evidence="3" id="KW-0808">Transferase</keyword>
<dbReference type="InterPro" id="IPR002575">
    <property type="entry name" value="Aminoglycoside_PTrfase"/>
</dbReference>
<accession>A0A2K9ZCG4</accession>
<keyword evidence="3" id="KW-0418">Kinase</keyword>
<dbReference type="SUPFAM" id="SSF56112">
    <property type="entry name" value="Protein kinase-like (PK-like)"/>
    <property type="match status" value="1"/>
</dbReference>
<sequence>MAMSEHETTSFMEALSARACEALASWELGAQIPQLLKYRENAVFRVTLRSGEPAALRLHRPGYHNKSALVSELSWMAALREAGLRVPAPVSTPDGRQTVALAANPEFGEQYADIVSWMTGSPLGQSGVLLAHSRERLVVIFRLLGEAIARMHAATDAWRPPADFHRPTWDGDGLLGRQPLWGRFWDCAGLSPNQAMQLSDLRLFLREKTDALRHLDYGLIHADLVRENVLIDGDHVELIDFDDGGYGWRMFDIATALFKNRGEPHYELIKAALIDGYRGVRSLPDSALETLPLFMVLRSITYIGWIGERIGTPDAAERLHRYVADALALADSLQTGASR</sequence>
<evidence type="ECO:0000313" key="3">
    <source>
        <dbReference type="EMBL" id="AUW45957.1"/>
    </source>
</evidence>
<geneLocation type="plasmid" evidence="4">
    <name>prln1</name>
</geneLocation>
<evidence type="ECO:0000313" key="4">
    <source>
        <dbReference type="Proteomes" id="UP000238523"/>
    </source>
</evidence>
<name>A0A2K9ZCG4_RHILE</name>
<proteinExistence type="inferred from homology"/>
<evidence type="ECO:0000256" key="1">
    <source>
        <dbReference type="ARBA" id="ARBA00038240"/>
    </source>
</evidence>
<feature type="domain" description="Aminoglycoside phosphotransferase" evidence="2">
    <location>
        <begin position="39"/>
        <end position="281"/>
    </location>
</feature>
<dbReference type="AlphaFoldDB" id="A0A2K9ZCG4"/>
<dbReference type="PANTHER" id="PTHR21064">
    <property type="entry name" value="AMINOGLYCOSIDE PHOSPHOTRANSFERASE DOMAIN-CONTAINING PROTEIN-RELATED"/>
    <property type="match status" value="1"/>
</dbReference>